<dbReference type="InterPro" id="IPR002931">
    <property type="entry name" value="Transglutaminase-like"/>
</dbReference>
<evidence type="ECO:0000259" key="1">
    <source>
        <dbReference type="SMART" id="SM00460"/>
    </source>
</evidence>
<dbReference type="RefSeq" id="WP_354440606.1">
    <property type="nucleotide sequence ID" value="NZ_JBEPSH010000001.1"/>
</dbReference>
<dbReference type="Pfam" id="PF08379">
    <property type="entry name" value="Bact_transglu_N"/>
    <property type="match status" value="1"/>
</dbReference>
<dbReference type="Proteomes" id="UP001549320">
    <property type="component" value="Unassembled WGS sequence"/>
</dbReference>
<keyword evidence="3" id="KW-1185">Reference proteome</keyword>
<name>A0ABV2Q2N4_9BURK</name>
<dbReference type="PANTHER" id="PTHR33490">
    <property type="entry name" value="BLR5614 PROTEIN-RELATED"/>
    <property type="match status" value="1"/>
</dbReference>
<evidence type="ECO:0000313" key="3">
    <source>
        <dbReference type="Proteomes" id="UP001549320"/>
    </source>
</evidence>
<reference evidence="2 3" key="1">
    <citation type="submission" date="2024-06" db="EMBL/GenBank/DDBJ databases">
        <title>Sorghum-associated microbial communities from plants grown in Nebraska, USA.</title>
        <authorList>
            <person name="Schachtman D."/>
        </authorList>
    </citation>
    <scope>NUCLEOTIDE SEQUENCE [LARGE SCALE GENOMIC DNA]</scope>
    <source>
        <strain evidence="2 3">2709</strain>
    </source>
</reference>
<dbReference type="InterPro" id="IPR013589">
    <property type="entry name" value="Bac_transglu_N"/>
</dbReference>
<feature type="domain" description="Transglutaminase-like" evidence="1">
    <location>
        <begin position="174"/>
        <end position="251"/>
    </location>
</feature>
<comment type="caution">
    <text evidence="2">The sequence shown here is derived from an EMBL/GenBank/DDBJ whole genome shotgun (WGS) entry which is preliminary data.</text>
</comment>
<protein>
    <submittedName>
        <fullName evidence="2">Transglutaminase-like putative cysteine protease</fullName>
    </submittedName>
</protein>
<dbReference type="Gene3D" id="3.10.620.30">
    <property type="match status" value="1"/>
</dbReference>
<organism evidence="2 3">
    <name type="scientific">Ottowia thiooxydans</name>
    <dbReference type="NCBI Taxonomy" id="219182"/>
    <lineage>
        <taxon>Bacteria</taxon>
        <taxon>Pseudomonadati</taxon>
        <taxon>Pseudomonadota</taxon>
        <taxon>Betaproteobacteria</taxon>
        <taxon>Burkholderiales</taxon>
        <taxon>Comamonadaceae</taxon>
        <taxon>Ottowia</taxon>
    </lineage>
</organism>
<dbReference type="SMART" id="SM00460">
    <property type="entry name" value="TGc"/>
    <property type="match status" value="1"/>
</dbReference>
<dbReference type="InterPro" id="IPR038765">
    <property type="entry name" value="Papain-like_cys_pep_sf"/>
</dbReference>
<accession>A0ABV2Q2N4</accession>
<dbReference type="Pfam" id="PF01841">
    <property type="entry name" value="Transglut_core"/>
    <property type="match status" value="1"/>
</dbReference>
<gene>
    <name evidence="2" type="ORF">ABIE13_000364</name>
</gene>
<dbReference type="EMBL" id="JBEPSH010000001">
    <property type="protein sequence ID" value="MET4575267.1"/>
    <property type="molecule type" value="Genomic_DNA"/>
</dbReference>
<dbReference type="PANTHER" id="PTHR33490:SF7">
    <property type="entry name" value="BLR2979 PROTEIN"/>
    <property type="match status" value="1"/>
</dbReference>
<dbReference type="SUPFAM" id="SSF54001">
    <property type="entry name" value="Cysteine proteinases"/>
    <property type="match status" value="1"/>
</dbReference>
<evidence type="ECO:0000313" key="2">
    <source>
        <dbReference type="EMBL" id="MET4575267.1"/>
    </source>
</evidence>
<proteinExistence type="predicted"/>
<sequence length="317" mass="35239">MRLRITHDTCYSYSTAVEMALHMAFLKPPHARCQERIDYQLQVIPEPVVLNERLDVYRNVRAFFEIDQPHASLTVRATTLVNTSRPEPVTSLMTWEAVRDAFIYHADIQWHPAAEFVYPSVYVHPGPAFADYARPSFQPGVPLIDAARDLMHRIHTEFTYASDSTEINTPAAEALANRRGVCQDFSQVMLACLRSIGLPARYVSGYLLTQPPPGMPRLVGSDASHAWVSVFLPDVAAKNGGHGWYDLCPTNHRDGWGTPGEDYVRLAVGRDYADISPMRGVIQGLGDHELSVGVTVEPFEALTLADAPPIALPLTPY</sequence>